<organism evidence="9 10">
    <name type="scientific">Phenylobacterium soli</name>
    <dbReference type="NCBI Taxonomy" id="2170551"/>
    <lineage>
        <taxon>Bacteria</taxon>
        <taxon>Pseudomonadati</taxon>
        <taxon>Pseudomonadota</taxon>
        <taxon>Alphaproteobacteria</taxon>
        <taxon>Caulobacterales</taxon>
        <taxon>Caulobacteraceae</taxon>
        <taxon>Phenylobacterium</taxon>
    </lineage>
</organism>
<comment type="similarity">
    <text evidence="2 7">Belongs to the FlgH family.</text>
</comment>
<gene>
    <name evidence="7" type="primary">flgH</name>
    <name evidence="9" type="ORF">DJ017_09050</name>
</gene>
<evidence type="ECO:0000256" key="3">
    <source>
        <dbReference type="ARBA" id="ARBA00022729"/>
    </source>
</evidence>
<dbReference type="RefSeq" id="WP_111528410.1">
    <property type="nucleotide sequence ID" value="NZ_JBHRSG010000004.1"/>
</dbReference>
<dbReference type="HAMAP" id="MF_00415">
    <property type="entry name" value="FlgH"/>
    <property type="match status" value="1"/>
</dbReference>
<proteinExistence type="inferred from homology"/>
<dbReference type="OrthoDB" id="9789227at2"/>
<evidence type="ECO:0000256" key="8">
    <source>
        <dbReference type="SAM" id="SignalP"/>
    </source>
</evidence>
<feature type="signal peptide" evidence="8">
    <location>
        <begin position="1"/>
        <end position="20"/>
    </location>
</feature>
<comment type="function">
    <text evidence="1 7">Assembles around the rod to form the L-ring and probably protects the motor/basal body from shearing forces during rotation.</text>
</comment>
<keyword evidence="9" id="KW-0966">Cell projection</keyword>
<evidence type="ECO:0000256" key="1">
    <source>
        <dbReference type="ARBA" id="ARBA00002591"/>
    </source>
</evidence>
<evidence type="ECO:0000313" key="9">
    <source>
        <dbReference type="EMBL" id="RAK54659.1"/>
    </source>
</evidence>
<dbReference type="GO" id="GO:0009427">
    <property type="term" value="C:bacterial-type flagellum basal body, distal rod, L ring"/>
    <property type="evidence" value="ECO:0007669"/>
    <property type="project" value="InterPro"/>
</dbReference>
<protein>
    <recommendedName>
        <fullName evidence="7">Flagellar L-ring protein</fullName>
    </recommendedName>
    <alternativeName>
        <fullName evidence="7">Basal body L-ring protein</fullName>
    </alternativeName>
</protein>
<evidence type="ECO:0000256" key="7">
    <source>
        <dbReference type="HAMAP-Rule" id="MF_00415"/>
    </source>
</evidence>
<comment type="subunit">
    <text evidence="7">The basal body constitutes a major portion of the flagellar organelle and consists of four rings (L,P,S, and M) mounted on a central rod.</text>
</comment>
<evidence type="ECO:0000256" key="2">
    <source>
        <dbReference type="ARBA" id="ARBA00006929"/>
    </source>
</evidence>
<dbReference type="Pfam" id="PF02107">
    <property type="entry name" value="FlgH"/>
    <property type="match status" value="1"/>
</dbReference>
<feature type="chain" id="PRO_5016338400" description="Flagellar L-ring protein" evidence="8">
    <location>
        <begin position="21"/>
        <end position="249"/>
    </location>
</feature>
<name>A0A328AJ69_9CAUL</name>
<dbReference type="InterPro" id="IPR000527">
    <property type="entry name" value="Flag_Lring"/>
</dbReference>
<evidence type="ECO:0000256" key="6">
    <source>
        <dbReference type="ARBA" id="ARBA00023237"/>
    </source>
</evidence>
<comment type="caution">
    <text evidence="9">The sequence shown here is derived from an EMBL/GenBank/DDBJ whole genome shotgun (WGS) entry which is preliminary data.</text>
</comment>
<dbReference type="PRINTS" id="PR01008">
    <property type="entry name" value="FLGLRINGFLGH"/>
</dbReference>
<evidence type="ECO:0000313" key="10">
    <source>
        <dbReference type="Proteomes" id="UP000249254"/>
    </source>
</evidence>
<keyword evidence="4 7" id="KW-0472">Membrane</keyword>
<sequence>MRLRVLALAALVPLCGSLGACSTVAEAVKGPELAPVGYPAALVPREQPVMPLASAREPSPGPASANSLWRTGARAFFADQRAGRVGDILTVMIDIDDSAKTVNSTTSSRSSGMTAGVPHLLGLESSLGKILPGGYDPANAIETASKTANTGAGAVNRAEKISLTIAAVVTAVLPNGNLVIQGTQEVKTNTDVRSLTVAGIVRPEDISSANTIKHTQIAEARISYGGRGDISRVQKTPAGQSLMERFSPF</sequence>
<reference evidence="10" key="1">
    <citation type="submission" date="2018-05" db="EMBL/GenBank/DDBJ databases">
        <authorList>
            <person name="Li X."/>
        </authorList>
    </citation>
    <scope>NUCLEOTIDE SEQUENCE [LARGE SCALE GENOMIC DNA]</scope>
    <source>
        <strain evidence="10">LX32</strain>
    </source>
</reference>
<keyword evidence="3 7" id="KW-0732">Signal</keyword>
<dbReference type="GO" id="GO:0009279">
    <property type="term" value="C:cell outer membrane"/>
    <property type="evidence" value="ECO:0007669"/>
    <property type="project" value="UniProtKB-SubCell"/>
</dbReference>
<dbReference type="AlphaFoldDB" id="A0A328AJ69"/>
<dbReference type="EMBL" id="QFYQ01000001">
    <property type="protein sequence ID" value="RAK54659.1"/>
    <property type="molecule type" value="Genomic_DNA"/>
</dbReference>
<dbReference type="NCBIfam" id="NF001305">
    <property type="entry name" value="PRK00249.1-5"/>
    <property type="match status" value="1"/>
</dbReference>
<evidence type="ECO:0000256" key="5">
    <source>
        <dbReference type="ARBA" id="ARBA00023143"/>
    </source>
</evidence>
<keyword evidence="7" id="KW-0449">Lipoprotein</keyword>
<keyword evidence="9" id="KW-0282">Flagellum</keyword>
<keyword evidence="5 7" id="KW-0975">Bacterial flagellum</keyword>
<dbReference type="GO" id="GO:0003774">
    <property type="term" value="F:cytoskeletal motor activity"/>
    <property type="evidence" value="ECO:0007669"/>
    <property type="project" value="InterPro"/>
</dbReference>
<dbReference type="PANTHER" id="PTHR34933">
    <property type="entry name" value="FLAGELLAR L-RING PROTEIN"/>
    <property type="match status" value="1"/>
</dbReference>
<dbReference type="PROSITE" id="PS51257">
    <property type="entry name" value="PROKAR_LIPOPROTEIN"/>
    <property type="match status" value="1"/>
</dbReference>
<evidence type="ECO:0000256" key="4">
    <source>
        <dbReference type="ARBA" id="ARBA00023136"/>
    </source>
</evidence>
<keyword evidence="6 7" id="KW-0998">Cell outer membrane</keyword>
<comment type="subcellular location">
    <subcellularLocation>
        <location evidence="7">Cell outer membrane</location>
        <topology evidence="7">Lipid-anchor</topology>
    </subcellularLocation>
    <subcellularLocation>
        <location evidence="7">Bacterial flagellum basal body</location>
    </subcellularLocation>
</comment>
<accession>A0A328AJ69</accession>
<dbReference type="Proteomes" id="UP000249254">
    <property type="component" value="Unassembled WGS sequence"/>
</dbReference>
<dbReference type="GO" id="GO:0071973">
    <property type="term" value="P:bacterial-type flagellum-dependent cell motility"/>
    <property type="evidence" value="ECO:0007669"/>
    <property type="project" value="InterPro"/>
</dbReference>
<dbReference type="PANTHER" id="PTHR34933:SF1">
    <property type="entry name" value="FLAGELLAR L-RING PROTEIN"/>
    <property type="match status" value="1"/>
</dbReference>
<keyword evidence="9" id="KW-0969">Cilium</keyword>
<keyword evidence="10" id="KW-1185">Reference proteome</keyword>